<keyword evidence="4" id="KW-1185">Reference proteome</keyword>
<protein>
    <recommendedName>
        <fullName evidence="2">MHD2 domain-containing protein</fullName>
    </recommendedName>
</protein>
<comment type="caution">
    <text evidence="3">The sequence shown here is derived from an EMBL/GenBank/DDBJ whole genome shotgun (WGS) entry which is preliminary data.</text>
</comment>
<organism evidence="3 4">
    <name type="scientific">Coccomyxa viridis</name>
    <dbReference type="NCBI Taxonomy" id="1274662"/>
    <lineage>
        <taxon>Eukaryota</taxon>
        <taxon>Viridiplantae</taxon>
        <taxon>Chlorophyta</taxon>
        <taxon>core chlorophytes</taxon>
        <taxon>Trebouxiophyceae</taxon>
        <taxon>Trebouxiophyceae incertae sedis</taxon>
        <taxon>Coccomyxaceae</taxon>
        <taxon>Coccomyxa</taxon>
    </lineage>
</organism>
<gene>
    <name evidence="3" type="ORF">CVIRNUC_005046</name>
</gene>
<evidence type="ECO:0000256" key="1">
    <source>
        <dbReference type="SAM" id="MobiDB-lite"/>
    </source>
</evidence>
<dbReference type="InterPro" id="IPR014772">
    <property type="entry name" value="Munc13_dom-2"/>
</dbReference>
<dbReference type="PANTHER" id="PTHR31280:SF2">
    <property type="entry name" value="PROTEIN UNC-13 HOMOLOG"/>
    <property type="match status" value="1"/>
</dbReference>
<dbReference type="Pfam" id="PF25761">
    <property type="entry name" value="TPR_PATROL1"/>
    <property type="match status" value="1"/>
</dbReference>
<dbReference type="EMBL" id="CAUYUE010000006">
    <property type="protein sequence ID" value="CAK0780416.1"/>
    <property type="molecule type" value="Genomic_DNA"/>
</dbReference>
<dbReference type="Proteomes" id="UP001314263">
    <property type="component" value="Unassembled WGS sequence"/>
</dbReference>
<dbReference type="InterPro" id="IPR057984">
    <property type="entry name" value="PATROL1_C"/>
</dbReference>
<name>A0AAV1I424_9CHLO</name>
<accession>A0AAV1I424</accession>
<feature type="domain" description="MHD2" evidence="2">
    <location>
        <begin position="724"/>
        <end position="834"/>
    </location>
</feature>
<proteinExistence type="predicted"/>
<dbReference type="PROSITE" id="PS51259">
    <property type="entry name" value="MHD2"/>
    <property type="match status" value="1"/>
</dbReference>
<reference evidence="3 4" key="1">
    <citation type="submission" date="2023-10" db="EMBL/GenBank/DDBJ databases">
        <authorList>
            <person name="Maclean D."/>
            <person name="Macfadyen A."/>
        </authorList>
    </citation>
    <scope>NUCLEOTIDE SEQUENCE [LARGE SCALE GENOMIC DNA]</scope>
</reference>
<evidence type="ECO:0000313" key="3">
    <source>
        <dbReference type="EMBL" id="CAK0780416.1"/>
    </source>
</evidence>
<dbReference type="PANTHER" id="PTHR31280">
    <property type="entry name" value="PROTEIN UNC-13 HOMOLOG"/>
    <property type="match status" value="1"/>
</dbReference>
<dbReference type="AlphaFoldDB" id="A0AAV1I424"/>
<evidence type="ECO:0000259" key="2">
    <source>
        <dbReference type="PROSITE" id="PS51259"/>
    </source>
</evidence>
<dbReference type="InterPro" id="IPR008528">
    <property type="entry name" value="unc-13_homologue"/>
</dbReference>
<sequence>MTTVDGITVLSLDGRPQDPSLPLTIPELEDDSLQQLAYTLFCAYCGPHTTPSIKAYIQEQLQITDVEAADTDRALHALLNSSRLSSVASLQLLVRLLHNVRPDWLSSFAAFHRWQATVLELLSRMLHWSTTAYRLNQVGANRWEYDHAKLEGAFRRLAVPDSSQYDEEAYSEALTDCLEAIKRFIMHTRLGWKFSWGVRVRMAELLLPHAATSFGQAPLLGLREQLAEHLWPALGVTAEIQDALQPFIFFQQFWRTGDLALLEQVKQLIPRLTYQQIQDNPFADGASADMSEDAQDIVPLVVDSILSFCCAQLCDFTSAFAHGTRMMKGVIEVLRIGLLARGDPIGIAQVLEDCVAKSMQAACKRLAGGLIQARGSDMSTEERLLAAAKGVDGLFEDIVEQYTPVLVADVFNAVSLAAEQLYRMLLPQISAWLAQGLKLNQQSMDLMRALLLLEDRLCAAMEFQPAEPWGLMAALEPALFKWTIDKLELLQGWMQRLMSDEAWKPVTKPQGCARSCVETMKIADETLDALFDMELPLPRPVVRSLAEGIDTVLQKYVDALMQDVGSPASLKPPIPPLTRYKRDVVAKQQATDLEGAPRLGSTRPASLLHVNGKHKRNGSRSSSLPGTPTHSSDTLMQLTCRLSSLDYLLIRLPVLATSVRSRYDDSMKPAEGDGTPWLEGLFEGAQDTLQRAEDRVSAYMAAKVVYEDLRQPLLEDLYRHSVQQARLGPALEQLDDALGALCQATPKELHTGIGGALLATMVEALMRVLLHGGPCRWFIVDDMDMLEDDLQLLKSLFEAEGEGLSKPQIEELCAPLAGLLVTMQLDTGILMSNFKQATSKGRGQDPVIDPLGPANNPQTIVAILAHRADRSASKFLKKELSMPKTAEDSPKSMASFGTAAISFTRFKAKITRRH</sequence>
<evidence type="ECO:0000313" key="4">
    <source>
        <dbReference type="Proteomes" id="UP001314263"/>
    </source>
</evidence>
<feature type="region of interest" description="Disordered" evidence="1">
    <location>
        <begin position="591"/>
        <end position="632"/>
    </location>
</feature>
<feature type="compositionally biased region" description="Polar residues" evidence="1">
    <location>
        <begin position="619"/>
        <end position="632"/>
    </location>
</feature>